<dbReference type="AlphaFoldDB" id="A0A7S2IIT7"/>
<dbReference type="InterPro" id="IPR005183">
    <property type="entry name" value="DUF305_CopM-like"/>
</dbReference>
<dbReference type="InterPro" id="IPR012347">
    <property type="entry name" value="Ferritin-like"/>
</dbReference>
<dbReference type="PANTHER" id="PTHR36933:SF1">
    <property type="entry name" value="SLL0788 PROTEIN"/>
    <property type="match status" value="1"/>
</dbReference>
<proteinExistence type="predicted"/>
<dbReference type="Gene3D" id="1.20.1260.10">
    <property type="match status" value="1"/>
</dbReference>
<feature type="domain" description="DUF305" evidence="1">
    <location>
        <begin position="283"/>
        <end position="346"/>
    </location>
</feature>
<dbReference type="EMBL" id="HBGV01020033">
    <property type="protein sequence ID" value="CAD9520105.1"/>
    <property type="molecule type" value="Transcribed_RNA"/>
</dbReference>
<organism evidence="2">
    <name type="scientific">Helicotheca tamesis</name>
    <dbReference type="NCBI Taxonomy" id="374047"/>
    <lineage>
        <taxon>Eukaryota</taxon>
        <taxon>Sar</taxon>
        <taxon>Stramenopiles</taxon>
        <taxon>Ochrophyta</taxon>
        <taxon>Bacillariophyta</taxon>
        <taxon>Mediophyceae</taxon>
        <taxon>Lithodesmiophycidae</taxon>
        <taxon>Lithodesmiales</taxon>
        <taxon>Lithodesmiaceae</taxon>
        <taxon>Helicotheca</taxon>
    </lineage>
</organism>
<reference evidence="2" key="1">
    <citation type="submission" date="2021-01" db="EMBL/GenBank/DDBJ databases">
        <authorList>
            <person name="Corre E."/>
            <person name="Pelletier E."/>
            <person name="Niang G."/>
            <person name="Scheremetjew M."/>
            <person name="Finn R."/>
            <person name="Kale V."/>
            <person name="Holt S."/>
            <person name="Cochrane G."/>
            <person name="Meng A."/>
            <person name="Brown T."/>
            <person name="Cohen L."/>
        </authorList>
    </citation>
    <scope>NUCLEOTIDE SEQUENCE</scope>
    <source>
        <strain evidence="2">CCMP826</strain>
    </source>
</reference>
<protein>
    <recommendedName>
        <fullName evidence="1">DUF305 domain-containing protein</fullName>
    </recommendedName>
</protein>
<gene>
    <name evidence="2" type="ORF">HTAM1171_LOCUS12490</name>
</gene>
<evidence type="ECO:0000259" key="1">
    <source>
        <dbReference type="Pfam" id="PF03713"/>
    </source>
</evidence>
<accession>A0A7S2IIT7</accession>
<sequence length="394" mass="43567">MQPKKVEAATPADGICRATCSADVCTFTAKVDLYAGELGYYTFEECNGAINPTLGMEVGKTYKFVQADRSNYYHPLGFAYFPDGAHADADELEPSIVPPGSDSNCGADMSCPAPMYLQGEEYLGTYSNDDTVAQVSSGEDNFGLDDYEPKFFHPIPEWTSYGPFSISLKFDDEEYQQDIFYFCHIHQFMTGRIKLLKDDKPIQDKVDLPALGYEYDSPSDFDKTCGTFGLDKFQLPYPECPEKFVCDVPQDNANLVQFSSCIDAMDCHMVAGMTTGVTANSEKALFIHQMIPHHQNAVNMAKALLKTGSLECDNLEDETDDCSLEVILREIINGQNAQIQAMQAILEGSNYPEEDDCKVDVSGNSSSPAARPYILSIMSSIVISAVTYTLMYQI</sequence>
<dbReference type="Pfam" id="PF03713">
    <property type="entry name" value="DUF305"/>
    <property type="match status" value="1"/>
</dbReference>
<name>A0A7S2IIT7_9STRA</name>
<evidence type="ECO:0000313" key="2">
    <source>
        <dbReference type="EMBL" id="CAD9520105.1"/>
    </source>
</evidence>
<dbReference type="PANTHER" id="PTHR36933">
    <property type="entry name" value="SLL0788 PROTEIN"/>
    <property type="match status" value="1"/>
</dbReference>